<reference evidence="1 2" key="2">
    <citation type="submission" date="2020-07" db="EMBL/GenBank/DDBJ databases">
        <title>Genome assembly of wild tea tree DASZ reveals pedigree and selection history of tea varieties.</title>
        <authorList>
            <person name="Zhang W."/>
        </authorList>
    </citation>
    <scope>NUCLEOTIDE SEQUENCE [LARGE SCALE GENOMIC DNA]</scope>
    <source>
        <strain evidence="2">cv. G240</strain>
        <tissue evidence="1">Leaf</tissue>
    </source>
</reference>
<evidence type="ECO:0000313" key="2">
    <source>
        <dbReference type="Proteomes" id="UP000593564"/>
    </source>
</evidence>
<sequence length="138" mass="16117">MAQWVGNDEIESLRVELAEIGRSLIWGHRLSFVNNDVDDECALQWAAIKRLPTFERLRSSLFDENDGSNVDAQGKRVVDVTKLGALERNMFIDKLIKHIENDNLRLLHKLGERIDKCDLFIWIQYIVCISHLYTIQRH</sequence>
<evidence type="ECO:0000313" key="1">
    <source>
        <dbReference type="EMBL" id="KAF5952206.1"/>
    </source>
</evidence>
<gene>
    <name evidence="1" type="ORF">HYC85_010150</name>
</gene>
<accession>A0A7J7HJW8</accession>
<proteinExistence type="predicted"/>
<dbReference type="AlphaFoldDB" id="A0A7J7HJW8"/>
<dbReference type="PANTHER" id="PTHR48040:SF18">
    <property type="entry name" value="PLEIOTROPIC DRUG RESISTANCE PROTEIN 3-LIKE ISOFORM X1"/>
    <property type="match status" value="1"/>
</dbReference>
<reference evidence="2" key="1">
    <citation type="journal article" date="2020" name="Nat. Commun.">
        <title>Genome assembly of wild tea tree DASZ reveals pedigree and selection history of tea varieties.</title>
        <authorList>
            <person name="Zhang W."/>
            <person name="Zhang Y."/>
            <person name="Qiu H."/>
            <person name="Guo Y."/>
            <person name="Wan H."/>
            <person name="Zhang X."/>
            <person name="Scossa F."/>
            <person name="Alseekh S."/>
            <person name="Zhang Q."/>
            <person name="Wang P."/>
            <person name="Xu L."/>
            <person name="Schmidt M.H."/>
            <person name="Jia X."/>
            <person name="Li D."/>
            <person name="Zhu A."/>
            <person name="Guo F."/>
            <person name="Chen W."/>
            <person name="Ni D."/>
            <person name="Usadel B."/>
            <person name="Fernie A.R."/>
            <person name="Wen W."/>
        </authorList>
    </citation>
    <scope>NUCLEOTIDE SEQUENCE [LARGE SCALE GENOMIC DNA]</scope>
    <source>
        <strain evidence="2">cv. G240</strain>
    </source>
</reference>
<keyword evidence="2" id="KW-1185">Reference proteome</keyword>
<comment type="caution">
    <text evidence="1">The sequence shown here is derived from an EMBL/GenBank/DDBJ whole genome shotgun (WGS) entry which is preliminary data.</text>
</comment>
<dbReference type="Proteomes" id="UP000593564">
    <property type="component" value="Unassembled WGS sequence"/>
</dbReference>
<dbReference type="PANTHER" id="PTHR48040">
    <property type="entry name" value="PLEIOTROPIC DRUG RESISTANCE PROTEIN 1-LIKE ISOFORM X1"/>
    <property type="match status" value="1"/>
</dbReference>
<organism evidence="1 2">
    <name type="scientific">Camellia sinensis</name>
    <name type="common">Tea plant</name>
    <name type="synonym">Thea sinensis</name>
    <dbReference type="NCBI Taxonomy" id="4442"/>
    <lineage>
        <taxon>Eukaryota</taxon>
        <taxon>Viridiplantae</taxon>
        <taxon>Streptophyta</taxon>
        <taxon>Embryophyta</taxon>
        <taxon>Tracheophyta</taxon>
        <taxon>Spermatophyta</taxon>
        <taxon>Magnoliopsida</taxon>
        <taxon>eudicotyledons</taxon>
        <taxon>Gunneridae</taxon>
        <taxon>Pentapetalae</taxon>
        <taxon>asterids</taxon>
        <taxon>Ericales</taxon>
        <taxon>Theaceae</taxon>
        <taxon>Camellia</taxon>
    </lineage>
</organism>
<protein>
    <submittedName>
        <fullName evidence="1">Uncharacterized protein</fullName>
    </submittedName>
</protein>
<name>A0A7J7HJW8_CAMSI</name>
<dbReference type="EMBL" id="JACBKZ010000004">
    <property type="protein sequence ID" value="KAF5952206.1"/>
    <property type="molecule type" value="Genomic_DNA"/>
</dbReference>